<protein>
    <recommendedName>
        <fullName evidence="1">diguanylate cyclase</fullName>
        <ecNumber evidence="1">2.7.7.65</ecNumber>
    </recommendedName>
</protein>
<comment type="caution">
    <text evidence="6">The sequence shown here is derived from an EMBL/GenBank/DDBJ whole genome shotgun (WGS) entry which is preliminary data.</text>
</comment>
<dbReference type="GO" id="GO:0052621">
    <property type="term" value="F:diguanylate cyclase activity"/>
    <property type="evidence" value="ECO:0007669"/>
    <property type="project" value="UniProtKB-EC"/>
</dbReference>
<dbReference type="PANTHER" id="PTHR45138">
    <property type="entry name" value="REGULATORY COMPONENTS OF SENSORY TRANSDUCTION SYSTEM"/>
    <property type="match status" value="1"/>
</dbReference>
<dbReference type="SUPFAM" id="SSF52172">
    <property type="entry name" value="CheY-like"/>
    <property type="match status" value="1"/>
</dbReference>
<dbReference type="InterPro" id="IPR000160">
    <property type="entry name" value="GGDEF_dom"/>
</dbReference>
<evidence type="ECO:0000256" key="1">
    <source>
        <dbReference type="ARBA" id="ARBA00012528"/>
    </source>
</evidence>
<dbReference type="RefSeq" id="WP_379559118.1">
    <property type="nucleotide sequence ID" value="NZ_JBHTJS010000051.1"/>
</dbReference>
<feature type="domain" description="GGDEF" evidence="5">
    <location>
        <begin position="176"/>
        <end position="313"/>
    </location>
</feature>
<dbReference type="InterPro" id="IPR001789">
    <property type="entry name" value="Sig_transdc_resp-reg_receiver"/>
</dbReference>
<dbReference type="InterPro" id="IPR043128">
    <property type="entry name" value="Rev_trsase/Diguanyl_cyclase"/>
</dbReference>
<dbReference type="Gene3D" id="3.30.70.270">
    <property type="match status" value="1"/>
</dbReference>
<dbReference type="EMBL" id="JBHTJS010000051">
    <property type="protein sequence ID" value="MFD1009127.1"/>
    <property type="molecule type" value="Genomic_DNA"/>
</dbReference>
<dbReference type="Pfam" id="PF00072">
    <property type="entry name" value="Response_reg"/>
    <property type="match status" value="1"/>
</dbReference>
<reference evidence="7" key="1">
    <citation type="journal article" date="2019" name="Int. J. Syst. Evol. Microbiol.">
        <title>The Global Catalogue of Microorganisms (GCM) 10K type strain sequencing project: providing services to taxonomists for standard genome sequencing and annotation.</title>
        <authorList>
            <consortium name="The Broad Institute Genomics Platform"/>
            <consortium name="The Broad Institute Genome Sequencing Center for Infectious Disease"/>
            <person name="Wu L."/>
            <person name="Ma J."/>
        </authorList>
    </citation>
    <scope>NUCLEOTIDE SEQUENCE [LARGE SCALE GENOMIC DNA]</scope>
    <source>
        <strain evidence="7">CCUG 60525</strain>
    </source>
</reference>
<dbReference type="CDD" id="cd01949">
    <property type="entry name" value="GGDEF"/>
    <property type="match status" value="1"/>
</dbReference>
<dbReference type="PROSITE" id="PS50110">
    <property type="entry name" value="RESPONSE_REGULATORY"/>
    <property type="match status" value="1"/>
</dbReference>
<keyword evidence="6" id="KW-0808">Transferase</keyword>
<dbReference type="SUPFAM" id="SSF55073">
    <property type="entry name" value="Nucleotide cyclase"/>
    <property type="match status" value="1"/>
</dbReference>
<dbReference type="InterPro" id="IPR050469">
    <property type="entry name" value="Diguanylate_Cyclase"/>
</dbReference>
<feature type="modified residue" description="4-aspartylphosphate" evidence="3">
    <location>
        <position position="66"/>
    </location>
</feature>
<evidence type="ECO:0000259" key="4">
    <source>
        <dbReference type="PROSITE" id="PS50110"/>
    </source>
</evidence>
<dbReference type="PROSITE" id="PS50887">
    <property type="entry name" value="GGDEF"/>
    <property type="match status" value="1"/>
</dbReference>
<keyword evidence="3" id="KW-0597">Phosphoprotein</keyword>
<dbReference type="InterPro" id="IPR029787">
    <property type="entry name" value="Nucleotide_cyclase"/>
</dbReference>
<dbReference type="PANTHER" id="PTHR45138:SF9">
    <property type="entry name" value="DIGUANYLATE CYCLASE DGCM-RELATED"/>
    <property type="match status" value="1"/>
</dbReference>
<accession>A0ABW3KNF1</accession>
<dbReference type="Pfam" id="PF00990">
    <property type="entry name" value="GGDEF"/>
    <property type="match status" value="1"/>
</dbReference>
<evidence type="ECO:0000256" key="3">
    <source>
        <dbReference type="PROSITE-ProRule" id="PRU00169"/>
    </source>
</evidence>
<dbReference type="InterPro" id="IPR011006">
    <property type="entry name" value="CheY-like_superfamily"/>
</dbReference>
<sequence length="314" mass="34332">MNLEQLLASFPHPVGPLRILIVDDQPVNIRVLHQVFRGEFEVLMATSGEQAISLCQELRPDIVLLDVVMPGLSGHDVCRRLKADPDTRDIPVIFVTSQNQDGDEALGFEIGAVDFITKPINPIIVSARVRTHLALKLQSDLLRTIAMNDGLTKVANRRKFDEELAISWRAAQREGRVLSLVMLDLDSFKQFNDRYGHQQGDACLVAVANALNQSVRRPHDLVARYGGEEFVCILPDTDSQGAIKLAEVMRTAVKALEIEHLDSAAGGFVSISLGIATQIPNTGASPQSLLAAADGQLYQAKRAGRDRACAIEIV</sequence>
<evidence type="ECO:0000259" key="5">
    <source>
        <dbReference type="PROSITE" id="PS50887"/>
    </source>
</evidence>
<dbReference type="Gene3D" id="3.40.50.2300">
    <property type="match status" value="1"/>
</dbReference>
<evidence type="ECO:0000313" key="7">
    <source>
        <dbReference type="Proteomes" id="UP001597048"/>
    </source>
</evidence>
<proteinExistence type="predicted"/>
<dbReference type="EC" id="2.7.7.65" evidence="1"/>
<gene>
    <name evidence="6" type="ORF">ACFQ1C_13325</name>
</gene>
<keyword evidence="6" id="KW-0548">Nucleotidyltransferase</keyword>
<evidence type="ECO:0000256" key="2">
    <source>
        <dbReference type="ARBA" id="ARBA00034247"/>
    </source>
</evidence>
<feature type="domain" description="Response regulatory" evidence="4">
    <location>
        <begin position="18"/>
        <end position="133"/>
    </location>
</feature>
<dbReference type="Proteomes" id="UP001597048">
    <property type="component" value="Unassembled WGS sequence"/>
</dbReference>
<name>A0ABW3KNF1_9GAMM</name>
<dbReference type="SMART" id="SM00448">
    <property type="entry name" value="REC"/>
    <property type="match status" value="1"/>
</dbReference>
<dbReference type="SMART" id="SM00267">
    <property type="entry name" value="GGDEF"/>
    <property type="match status" value="1"/>
</dbReference>
<comment type="catalytic activity">
    <reaction evidence="2">
        <text>2 GTP = 3',3'-c-di-GMP + 2 diphosphate</text>
        <dbReference type="Rhea" id="RHEA:24898"/>
        <dbReference type="ChEBI" id="CHEBI:33019"/>
        <dbReference type="ChEBI" id="CHEBI:37565"/>
        <dbReference type="ChEBI" id="CHEBI:58805"/>
        <dbReference type="EC" id="2.7.7.65"/>
    </reaction>
</comment>
<organism evidence="6 7">
    <name type="scientific">Oceanisphaera ostreae</name>
    <dbReference type="NCBI Taxonomy" id="914151"/>
    <lineage>
        <taxon>Bacteria</taxon>
        <taxon>Pseudomonadati</taxon>
        <taxon>Pseudomonadota</taxon>
        <taxon>Gammaproteobacteria</taxon>
        <taxon>Aeromonadales</taxon>
        <taxon>Aeromonadaceae</taxon>
        <taxon>Oceanisphaera</taxon>
    </lineage>
</organism>
<dbReference type="NCBIfam" id="TIGR00254">
    <property type="entry name" value="GGDEF"/>
    <property type="match status" value="1"/>
</dbReference>
<evidence type="ECO:0000313" key="6">
    <source>
        <dbReference type="EMBL" id="MFD1009127.1"/>
    </source>
</evidence>
<keyword evidence="7" id="KW-1185">Reference proteome</keyword>